<evidence type="ECO:0000256" key="2">
    <source>
        <dbReference type="ARBA" id="ARBA00004651"/>
    </source>
</evidence>
<evidence type="ECO:0000256" key="3">
    <source>
        <dbReference type="ARBA" id="ARBA00010532"/>
    </source>
</evidence>
<sequence>MAGVANTKSIVLGVLGVVFVVVGTVLVFLVPIMMDQQVEKNVRIDPSSGFAYEMWRDLPVPFYMSIYVFEVVNHKEVLLGEKPLLEERGPYVYREYKKKENITFNENGTVSFVEFRTLHFDPERSNGKEEDHVVVPNILVLGSSIMLEDLGIPIKWIISGAFSAFNEEAFINRTVKDILWGYENPFLDFLNTILPGKLPFKGKFGFFSDFNNSNSGVFTINTGMEDISQVQMIDSWNGLEQVDYWNSNQTNMINGTAGQMWPPFRKPSEPLEFYSPDACRSMKLVYEKEETFRGIPTFRYTAPNYLFANGTDYPPNEGFCPCVASGVQNVSSCRFNAPVFISFPHFYNADPSFLESVDGLHPTEELHSLFLDMHPLTGIPMNCSIKMQLNMLTKSVSGIVQTGKIKPVILPVLWFAESGYLDGPVYYTYYNILILMPVLLDYLQYVLIGIGLFFIVVALVLPFFKQDKCFLFWSSNKNVDESQESNAQKEKLNAPNGIVLLEARL</sequence>
<dbReference type="GO" id="GO:0043654">
    <property type="term" value="P:recognition of apoptotic cell"/>
    <property type="evidence" value="ECO:0000318"/>
    <property type="project" value="GO_Central"/>
</dbReference>
<dbReference type="Xenbase" id="XB-GENE-17341905">
    <property type="gene designation" value="scarb1.L"/>
</dbReference>
<evidence type="ECO:0000256" key="7">
    <source>
        <dbReference type="ARBA" id="ARBA00023136"/>
    </source>
</evidence>
<evidence type="ECO:0000256" key="9">
    <source>
        <dbReference type="ARBA" id="ARBA00023170"/>
    </source>
</evidence>
<protein>
    <recommendedName>
        <fullName evidence="11">Scavenger receptor class B member 1</fullName>
    </recommendedName>
    <alternativeName>
        <fullName evidence="12">SR-BI</fullName>
    </alternativeName>
</protein>
<dbReference type="GO" id="GO:0030169">
    <property type="term" value="F:low-density lipoprotein particle binding"/>
    <property type="evidence" value="ECO:0000318"/>
    <property type="project" value="GO_Central"/>
</dbReference>
<dbReference type="InterPro" id="IPR005428">
    <property type="entry name" value="CD36/SCARB1/SNMP1"/>
</dbReference>
<keyword evidence="6 13" id="KW-1133">Transmembrane helix</keyword>
<keyword evidence="9 15" id="KW-0675">Receptor</keyword>
<evidence type="ECO:0000256" key="6">
    <source>
        <dbReference type="ARBA" id="ARBA00022989"/>
    </source>
</evidence>
<dbReference type="GO" id="GO:0005901">
    <property type="term" value="C:caveola"/>
    <property type="evidence" value="ECO:0000318"/>
    <property type="project" value="GO_Central"/>
</dbReference>
<dbReference type="STRING" id="8355.A0A1L8I0U6"/>
<keyword evidence="7 13" id="KW-0472">Membrane</keyword>
<dbReference type="OrthoDB" id="514335at2759"/>
<dbReference type="AlphaFoldDB" id="A0A1L8I0U6"/>
<feature type="transmembrane region" description="Helical" evidence="13">
    <location>
        <begin position="442"/>
        <end position="464"/>
    </location>
</feature>
<dbReference type="GeneID" id="108716442"/>
<comment type="subcellular location">
    <subcellularLocation>
        <location evidence="2">Cell membrane</location>
        <topology evidence="2">Multi-pass membrane protein</topology>
    </subcellularLocation>
    <subcellularLocation>
        <location evidence="1">Membrane</location>
        <location evidence="1">Caveola</location>
        <topology evidence="1">Multi-pass membrane protein</topology>
    </subcellularLocation>
</comment>
<dbReference type="Bgee" id="108716442">
    <property type="expression patterns" value="Expressed in intestine and 17 other cell types or tissues"/>
</dbReference>
<keyword evidence="4" id="KW-1003">Cell membrane</keyword>
<dbReference type="RefSeq" id="XP_018118070.1">
    <property type="nucleotide sequence ID" value="XM_018262581.2"/>
</dbReference>
<dbReference type="PRINTS" id="PR01610">
    <property type="entry name" value="CD36ANTIGEN"/>
</dbReference>
<evidence type="ECO:0000256" key="12">
    <source>
        <dbReference type="ARBA" id="ARBA00042244"/>
    </source>
</evidence>
<gene>
    <name evidence="15 16 17" type="primary">scarb1.L</name>
</gene>
<evidence type="ECO:0000256" key="11">
    <source>
        <dbReference type="ARBA" id="ARBA00040821"/>
    </source>
</evidence>
<dbReference type="PANTHER" id="PTHR11923:SF110">
    <property type="entry name" value="SCAVENGER RECEPTOR CLASS B MEMBER 1"/>
    <property type="match status" value="1"/>
</dbReference>
<dbReference type="InterPro" id="IPR002159">
    <property type="entry name" value="CD36_fam"/>
</dbReference>
<dbReference type="Proteomes" id="UP000186698">
    <property type="component" value="Chromosome 1L"/>
</dbReference>
<dbReference type="GO" id="GO:0070508">
    <property type="term" value="P:cholesterol import"/>
    <property type="evidence" value="ECO:0000318"/>
    <property type="project" value="GO_Central"/>
</dbReference>
<keyword evidence="10" id="KW-0325">Glycoprotein</keyword>
<evidence type="ECO:0000313" key="14">
    <source>
        <dbReference type="Proteomes" id="UP000186698"/>
    </source>
</evidence>
<evidence type="ECO:0000256" key="13">
    <source>
        <dbReference type="SAM" id="Phobius"/>
    </source>
</evidence>
<dbReference type="CTD" id="108716442"/>
<evidence type="ECO:0000256" key="4">
    <source>
        <dbReference type="ARBA" id="ARBA00022475"/>
    </source>
</evidence>
<dbReference type="GO" id="GO:0009986">
    <property type="term" value="C:cell surface"/>
    <property type="evidence" value="ECO:0000318"/>
    <property type="project" value="GO_Central"/>
</dbReference>
<dbReference type="Pfam" id="PF01130">
    <property type="entry name" value="CD36"/>
    <property type="match status" value="1"/>
</dbReference>
<evidence type="ECO:0000313" key="17">
    <source>
        <dbReference type="Xenbase" id="XB-GENE-17341905"/>
    </source>
</evidence>
<accession>A0A1L8I0U6</accession>
<dbReference type="GO" id="GO:0008289">
    <property type="term" value="F:lipid binding"/>
    <property type="evidence" value="ECO:0000318"/>
    <property type="project" value="GO_Central"/>
</dbReference>
<evidence type="ECO:0000256" key="5">
    <source>
        <dbReference type="ARBA" id="ARBA00022692"/>
    </source>
</evidence>
<name>A0A1L8I0U6_XENLA</name>
<dbReference type="PANTHER" id="PTHR11923">
    <property type="entry name" value="SCAVENGER RECEPTOR CLASS B TYPE-1 SR-B1"/>
    <property type="match status" value="1"/>
</dbReference>
<comment type="similarity">
    <text evidence="3">Belongs to the CD36 family.</text>
</comment>
<dbReference type="PaxDb" id="8355-A0A1L8I0U6"/>
<keyword evidence="5 13" id="KW-0812">Transmembrane</keyword>
<evidence type="ECO:0000256" key="8">
    <source>
        <dbReference type="ARBA" id="ARBA00023157"/>
    </source>
</evidence>
<evidence type="ECO:0000256" key="1">
    <source>
        <dbReference type="ARBA" id="ARBA00004189"/>
    </source>
</evidence>
<dbReference type="GO" id="GO:0034381">
    <property type="term" value="P:plasma lipoprotein particle clearance"/>
    <property type="evidence" value="ECO:0000318"/>
    <property type="project" value="GO_Central"/>
</dbReference>
<dbReference type="GO" id="GO:0005737">
    <property type="term" value="C:cytoplasm"/>
    <property type="evidence" value="ECO:0007669"/>
    <property type="project" value="TreeGrafter"/>
</dbReference>
<evidence type="ECO:0000313" key="16">
    <source>
        <dbReference type="RefSeq" id="XP_018118070.1"/>
    </source>
</evidence>
<dbReference type="OMA" id="DENYWIN"/>
<evidence type="ECO:0000313" key="15">
    <source>
        <dbReference type="RefSeq" id="XP_018118063.1"/>
    </source>
</evidence>
<dbReference type="GO" id="GO:0033344">
    <property type="term" value="P:cholesterol efflux"/>
    <property type="evidence" value="ECO:0000318"/>
    <property type="project" value="GO_Central"/>
</dbReference>
<evidence type="ECO:0000256" key="10">
    <source>
        <dbReference type="ARBA" id="ARBA00023180"/>
    </source>
</evidence>
<keyword evidence="14" id="KW-1185">Reference proteome</keyword>
<dbReference type="PRINTS" id="PR01609">
    <property type="entry name" value="CD36FAMILY"/>
</dbReference>
<feature type="transmembrane region" description="Helical" evidence="13">
    <location>
        <begin position="12"/>
        <end position="34"/>
    </location>
</feature>
<reference evidence="15 16" key="1">
    <citation type="submission" date="2022-04" db="UniProtKB">
        <authorList>
            <consortium name="RefSeq"/>
        </authorList>
    </citation>
    <scope>IDENTIFICATION</scope>
    <source>
        <strain evidence="15 16">J_2021</strain>
        <tissue evidence="15 16">Erythrocytes</tissue>
    </source>
</reference>
<dbReference type="RefSeq" id="XP_018118063.1">
    <property type="nucleotide sequence ID" value="XM_018262574.2"/>
</dbReference>
<keyword evidence="8" id="KW-1015">Disulfide bond</keyword>
<organism evidence="16">
    <name type="scientific">Xenopus laevis</name>
    <name type="common">African clawed frog</name>
    <dbReference type="NCBI Taxonomy" id="8355"/>
    <lineage>
        <taxon>Eukaryota</taxon>
        <taxon>Metazoa</taxon>
        <taxon>Chordata</taxon>
        <taxon>Craniata</taxon>
        <taxon>Vertebrata</taxon>
        <taxon>Euteleostomi</taxon>
        <taxon>Amphibia</taxon>
        <taxon>Batrachia</taxon>
        <taxon>Anura</taxon>
        <taxon>Pipoidea</taxon>
        <taxon>Pipidae</taxon>
        <taxon>Xenopodinae</taxon>
        <taxon>Xenopus</taxon>
        <taxon>Xenopus</taxon>
    </lineage>
</organism>
<dbReference type="GO" id="GO:0005044">
    <property type="term" value="F:scavenger receptor activity"/>
    <property type="evidence" value="ECO:0000318"/>
    <property type="project" value="GO_Central"/>
</dbReference>
<dbReference type="AGR" id="Xenbase:XB-GENE-17341905"/>
<proteinExistence type="inferred from homology"/>
<dbReference type="KEGG" id="xla:108716442"/>